<evidence type="ECO:0000256" key="1">
    <source>
        <dbReference type="SAM" id="MobiDB-lite"/>
    </source>
</evidence>
<protein>
    <submittedName>
        <fullName evidence="3">Uncharacterized protein</fullName>
    </submittedName>
</protein>
<comment type="caution">
    <text evidence="3">The sequence shown here is derived from an EMBL/GenBank/DDBJ whole genome shotgun (WGS) entry which is preliminary data.</text>
</comment>
<dbReference type="Proteomes" id="UP001303473">
    <property type="component" value="Unassembled WGS sequence"/>
</dbReference>
<sequence length="216" mass="23025">MIIPGIAVPVPIRVVEQSEALAARIHARQYSTYSPNPADPSTYTSDGETSIFDNTPAVVAVVIIFLFVALAVCGLLCCCRRRRRRRQLYIPPNIGSRQAAPHYGGGVPPPDAAVYSYSGPRPRSGPSVWYGGHAVLPTSYLRPAAAAPAPAPAPAPAVPATSQPKPVEEEEPPPPYSKLDEPPPSHSPSNGVYELEDMNRGAGPSRMRSAYIPPRA</sequence>
<keyword evidence="4" id="KW-1185">Reference proteome</keyword>
<feature type="region of interest" description="Disordered" evidence="1">
    <location>
        <begin position="146"/>
        <end position="216"/>
    </location>
</feature>
<feature type="transmembrane region" description="Helical" evidence="2">
    <location>
        <begin position="57"/>
        <end position="79"/>
    </location>
</feature>
<name>A0AAN6NES8_9PEZI</name>
<keyword evidence="2" id="KW-0472">Membrane</keyword>
<dbReference type="AlphaFoldDB" id="A0AAN6NES8"/>
<evidence type="ECO:0000313" key="4">
    <source>
        <dbReference type="Proteomes" id="UP001303473"/>
    </source>
</evidence>
<keyword evidence="2" id="KW-0812">Transmembrane</keyword>
<proteinExistence type="predicted"/>
<evidence type="ECO:0000313" key="3">
    <source>
        <dbReference type="EMBL" id="KAK3944461.1"/>
    </source>
</evidence>
<evidence type="ECO:0000256" key="2">
    <source>
        <dbReference type="SAM" id="Phobius"/>
    </source>
</evidence>
<organism evidence="3 4">
    <name type="scientific">Diplogelasinospora grovesii</name>
    <dbReference type="NCBI Taxonomy" id="303347"/>
    <lineage>
        <taxon>Eukaryota</taxon>
        <taxon>Fungi</taxon>
        <taxon>Dikarya</taxon>
        <taxon>Ascomycota</taxon>
        <taxon>Pezizomycotina</taxon>
        <taxon>Sordariomycetes</taxon>
        <taxon>Sordariomycetidae</taxon>
        <taxon>Sordariales</taxon>
        <taxon>Diplogelasinosporaceae</taxon>
        <taxon>Diplogelasinospora</taxon>
    </lineage>
</organism>
<accession>A0AAN6NES8</accession>
<reference evidence="4" key="1">
    <citation type="journal article" date="2023" name="Mol. Phylogenet. Evol.">
        <title>Genome-scale phylogeny and comparative genomics of the fungal order Sordariales.</title>
        <authorList>
            <person name="Hensen N."/>
            <person name="Bonometti L."/>
            <person name="Westerberg I."/>
            <person name="Brannstrom I.O."/>
            <person name="Guillou S."/>
            <person name="Cros-Aarteil S."/>
            <person name="Calhoun S."/>
            <person name="Haridas S."/>
            <person name="Kuo A."/>
            <person name="Mondo S."/>
            <person name="Pangilinan J."/>
            <person name="Riley R."/>
            <person name="LaButti K."/>
            <person name="Andreopoulos B."/>
            <person name="Lipzen A."/>
            <person name="Chen C."/>
            <person name="Yan M."/>
            <person name="Daum C."/>
            <person name="Ng V."/>
            <person name="Clum A."/>
            <person name="Steindorff A."/>
            <person name="Ohm R.A."/>
            <person name="Martin F."/>
            <person name="Silar P."/>
            <person name="Natvig D.O."/>
            <person name="Lalanne C."/>
            <person name="Gautier V."/>
            <person name="Ament-Velasquez S.L."/>
            <person name="Kruys A."/>
            <person name="Hutchinson M.I."/>
            <person name="Powell A.J."/>
            <person name="Barry K."/>
            <person name="Miller A.N."/>
            <person name="Grigoriev I.V."/>
            <person name="Debuchy R."/>
            <person name="Gladieux P."/>
            <person name="Hiltunen Thoren M."/>
            <person name="Johannesson H."/>
        </authorList>
    </citation>
    <scope>NUCLEOTIDE SEQUENCE [LARGE SCALE GENOMIC DNA]</scope>
    <source>
        <strain evidence="4">CBS 340.73</strain>
    </source>
</reference>
<gene>
    <name evidence="3" type="ORF">QBC46DRAFT_165269</name>
</gene>
<dbReference type="EMBL" id="MU853759">
    <property type="protein sequence ID" value="KAK3944461.1"/>
    <property type="molecule type" value="Genomic_DNA"/>
</dbReference>
<keyword evidence="2" id="KW-1133">Transmembrane helix</keyword>